<accession>A0AA40KXM3</accession>
<sequence>MSGDGRRKGTRLRVKRKENRVTGFARPREEMEEEQEADPVISSLLLSAGLAETP</sequence>
<keyword evidence="3" id="KW-1185">Reference proteome</keyword>
<dbReference type="Proteomes" id="UP001177670">
    <property type="component" value="Unassembled WGS sequence"/>
</dbReference>
<evidence type="ECO:0000313" key="3">
    <source>
        <dbReference type="Proteomes" id="UP001177670"/>
    </source>
</evidence>
<name>A0AA40KXM3_9HYME</name>
<proteinExistence type="predicted"/>
<organism evidence="2 3">
    <name type="scientific">Melipona bicolor</name>
    <dbReference type="NCBI Taxonomy" id="60889"/>
    <lineage>
        <taxon>Eukaryota</taxon>
        <taxon>Metazoa</taxon>
        <taxon>Ecdysozoa</taxon>
        <taxon>Arthropoda</taxon>
        <taxon>Hexapoda</taxon>
        <taxon>Insecta</taxon>
        <taxon>Pterygota</taxon>
        <taxon>Neoptera</taxon>
        <taxon>Endopterygota</taxon>
        <taxon>Hymenoptera</taxon>
        <taxon>Apocrita</taxon>
        <taxon>Aculeata</taxon>
        <taxon>Apoidea</taxon>
        <taxon>Anthophila</taxon>
        <taxon>Apidae</taxon>
        <taxon>Melipona</taxon>
    </lineage>
</organism>
<comment type="caution">
    <text evidence="2">The sequence shown here is derived from an EMBL/GenBank/DDBJ whole genome shotgun (WGS) entry which is preliminary data.</text>
</comment>
<evidence type="ECO:0000313" key="2">
    <source>
        <dbReference type="EMBL" id="KAK1136805.1"/>
    </source>
</evidence>
<gene>
    <name evidence="2" type="ORF">K0M31_001341</name>
</gene>
<protein>
    <submittedName>
        <fullName evidence="2">Uncharacterized protein</fullName>
    </submittedName>
</protein>
<reference evidence="2" key="1">
    <citation type="submission" date="2021-10" db="EMBL/GenBank/DDBJ databases">
        <title>Melipona bicolor Genome sequencing and assembly.</title>
        <authorList>
            <person name="Araujo N.S."/>
            <person name="Arias M.C."/>
        </authorList>
    </citation>
    <scope>NUCLEOTIDE SEQUENCE</scope>
    <source>
        <strain evidence="2">USP_2M_L1-L4_2017</strain>
        <tissue evidence="2">Whole body</tissue>
    </source>
</reference>
<dbReference type="AlphaFoldDB" id="A0AA40KXM3"/>
<dbReference type="EMBL" id="JAHYIQ010000001">
    <property type="protein sequence ID" value="KAK1136805.1"/>
    <property type="molecule type" value="Genomic_DNA"/>
</dbReference>
<feature type="compositionally biased region" description="Basic residues" evidence="1">
    <location>
        <begin position="8"/>
        <end position="18"/>
    </location>
</feature>
<feature type="region of interest" description="Disordered" evidence="1">
    <location>
        <begin position="1"/>
        <end position="54"/>
    </location>
</feature>
<evidence type="ECO:0000256" key="1">
    <source>
        <dbReference type="SAM" id="MobiDB-lite"/>
    </source>
</evidence>